<protein>
    <recommendedName>
        <fullName evidence="6">FAD-binding domain-containing protein</fullName>
    </recommendedName>
</protein>
<evidence type="ECO:0000313" key="5">
    <source>
        <dbReference type="Proteomes" id="UP000307440"/>
    </source>
</evidence>
<gene>
    <name evidence="4" type="ORF">FA15DRAFT_698203</name>
</gene>
<evidence type="ECO:0000256" key="1">
    <source>
        <dbReference type="ARBA" id="ARBA00005706"/>
    </source>
</evidence>
<reference evidence="4 5" key="1">
    <citation type="journal article" date="2019" name="Nat. Ecol. Evol.">
        <title>Megaphylogeny resolves global patterns of mushroom evolution.</title>
        <authorList>
            <person name="Varga T."/>
            <person name="Krizsan K."/>
            <person name="Foldi C."/>
            <person name="Dima B."/>
            <person name="Sanchez-Garcia M."/>
            <person name="Sanchez-Ramirez S."/>
            <person name="Szollosi G.J."/>
            <person name="Szarkandi J.G."/>
            <person name="Papp V."/>
            <person name="Albert L."/>
            <person name="Andreopoulos W."/>
            <person name="Angelini C."/>
            <person name="Antonin V."/>
            <person name="Barry K.W."/>
            <person name="Bougher N.L."/>
            <person name="Buchanan P."/>
            <person name="Buyck B."/>
            <person name="Bense V."/>
            <person name="Catcheside P."/>
            <person name="Chovatia M."/>
            <person name="Cooper J."/>
            <person name="Damon W."/>
            <person name="Desjardin D."/>
            <person name="Finy P."/>
            <person name="Geml J."/>
            <person name="Haridas S."/>
            <person name="Hughes K."/>
            <person name="Justo A."/>
            <person name="Karasinski D."/>
            <person name="Kautmanova I."/>
            <person name="Kiss B."/>
            <person name="Kocsube S."/>
            <person name="Kotiranta H."/>
            <person name="LaButti K.M."/>
            <person name="Lechner B.E."/>
            <person name="Liimatainen K."/>
            <person name="Lipzen A."/>
            <person name="Lukacs Z."/>
            <person name="Mihaltcheva S."/>
            <person name="Morgado L.N."/>
            <person name="Niskanen T."/>
            <person name="Noordeloos M.E."/>
            <person name="Ohm R.A."/>
            <person name="Ortiz-Santana B."/>
            <person name="Ovrebo C."/>
            <person name="Racz N."/>
            <person name="Riley R."/>
            <person name="Savchenko A."/>
            <person name="Shiryaev A."/>
            <person name="Soop K."/>
            <person name="Spirin V."/>
            <person name="Szebenyi C."/>
            <person name="Tomsovsky M."/>
            <person name="Tulloss R.E."/>
            <person name="Uehling J."/>
            <person name="Grigoriev I.V."/>
            <person name="Vagvolgyi C."/>
            <person name="Papp T."/>
            <person name="Martin F.M."/>
            <person name="Miettinen O."/>
            <person name="Hibbett D.S."/>
            <person name="Nagy L.G."/>
        </authorList>
    </citation>
    <scope>NUCLEOTIDE SEQUENCE [LARGE SCALE GENOMIC DNA]</scope>
    <source>
        <strain evidence="4 5">CBS 121175</strain>
    </source>
</reference>
<name>A0A5C3KDD9_COPMA</name>
<evidence type="ECO:0008006" key="6">
    <source>
        <dbReference type="Google" id="ProtNLM"/>
    </source>
</evidence>
<dbReference type="GO" id="GO:0044550">
    <property type="term" value="P:secondary metabolite biosynthetic process"/>
    <property type="evidence" value="ECO:0007669"/>
    <property type="project" value="UniProtKB-ARBA"/>
</dbReference>
<dbReference type="GO" id="GO:0140907">
    <property type="term" value="F:flavin-dependent halogenase activity"/>
    <property type="evidence" value="ECO:0007669"/>
    <property type="project" value="UniProtKB-ARBA"/>
</dbReference>
<accession>A0A5C3KDD9</accession>
<dbReference type="Gene3D" id="3.50.50.60">
    <property type="entry name" value="FAD/NAD(P)-binding domain"/>
    <property type="match status" value="1"/>
</dbReference>
<keyword evidence="2" id="KW-0560">Oxidoreductase</keyword>
<dbReference type="PANTHER" id="PTHR43747">
    <property type="entry name" value="FAD-BINDING PROTEIN"/>
    <property type="match status" value="1"/>
</dbReference>
<dbReference type="SUPFAM" id="SSF51905">
    <property type="entry name" value="FAD/NAD(P)-binding domain"/>
    <property type="match status" value="1"/>
</dbReference>
<sequence>MDQDVSASKKRDGRTASVSGIHSLKDHYLGQLDLVPNLKKLLGTATLVDDCVKSASDYSYSADKYAGDRFRIIGDASAFIDPLFSSGVHLALLGGLTAASTIAASMRGHCSEQEAAEYHHIKVGAAYTRFFLVVMSAYQQIRSQSVDILSDVDEDNFDRAFDIIRPVIQGTADVGQNLTKSDLSKTLEFCQVSPAVWAPVDPEMQAEVSNRFGAELVNPAAPIFKPEELDAIIGSDDEDALNVIKRINARKVVDPIFRGTSSLETEVVKGFVTRLERGNLGLIQVSQQEE</sequence>
<keyword evidence="5" id="KW-1185">Reference proteome</keyword>
<evidence type="ECO:0000256" key="2">
    <source>
        <dbReference type="ARBA" id="ARBA00023002"/>
    </source>
</evidence>
<dbReference type="InterPro" id="IPR036188">
    <property type="entry name" value="FAD/NAD-bd_sf"/>
</dbReference>
<proteinExistence type="inferred from homology"/>
<dbReference type="InterPro" id="IPR050816">
    <property type="entry name" value="Flavin-dep_Halogenase_NPB"/>
</dbReference>
<dbReference type="PANTHER" id="PTHR43747:SF5">
    <property type="entry name" value="FAD-BINDING DOMAIN-CONTAINING PROTEIN"/>
    <property type="match status" value="1"/>
</dbReference>
<organism evidence="4 5">
    <name type="scientific">Coprinopsis marcescibilis</name>
    <name type="common">Agaric fungus</name>
    <name type="synonym">Psathyrella marcescibilis</name>
    <dbReference type="NCBI Taxonomy" id="230819"/>
    <lineage>
        <taxon>Eukaryota</taxon>
        <taxon>Fungi</taxon>
        <taxon>Dikarya</taxon>
        <taxon>Basidiomycota</taxon>
        <taxon>Agaricomycotina</taxon>
        <taxon>Agaricomycetes</taxon>
        <taxon>Agaricomycetidae</taxon>
        <taxon>Agaricales</taxon>
        <taxon>Agaricineae</taxon>
        <taxon>Psathyrellaceae</taxon>
        <taxon>Coprinopsis</taxon>
    </lineage>
</organism>
<comment type="similarity">
    <text evidence="1">Belongs to the flavin-dependent halogenase family.</text>
</comment>
<dbReference type="EMBL" id="ML210430">
    <property type="protein sequence ID" value="TFK18106.1"/>
    <property type="molecule type" value="Genomic_DNA"/>
</dbReference>
<dbReference type="Proteomes" id="UP000307440">
    <property type="component" value="Unassembled WGS sequence"/>
</dbReference>
<evidence type="ECO:0000256" key="3">
    <source>
        <dbReference type="ARBA" id="ARBA00049364"/>
    </source>
</evidence>
<comment type="catalytic activity">
    <reaction evidence="3">
        <text>melleolide F + FADH2 + chloride + O2 = 6'-chloromelleolide F + FAD + 2 H2O + H(+)</text>
        <dbReference type="Rhea" id="RHEA:67160"/>
        <dbReference type="ChEBI" id="CHEBI:15377"/>
        <dbReference type="ChEBI" id="CHEBI:15378"/>
        <dbReference type="ChEBI" id="CHEBI:15379"/>
        <dbReference type="ChEBI" id="CHEBI:17996"/>
        <dbReference type="ChEBI" id="CHEBI:57692"/>
        <dbReference type="ChEBI" id="CHEBI:58307"/>
        <dbReference type="ChEBI" id="CHEBI:167712"/>
        <dbReference type="ChEBI" id="CHEBI:167713"/>
    </reaction>
    <physiologicalReaction direction="left-to-right" evidence="3">
        <dbReference type="Rhea" id="RHEA:67161"/>
    </physiologicalReaction>
</comment>
<dbReference type="OrthoDB" id="3023692at2759"/>
<evidence type="ECO:0000313" key="4">
    <source>
        <dbReference type="EMBL" id="TFK18106.1"/>
    </source>
</evidence>
<dbReference type="AlphaFoldDB" id="A0A5C3KDD9"/>